<evidence type="ECO:0000259" key="4">
    <source>
        <dbReference type="Pfam" id="PF00588"/>
    </source>
</evidence>
<evidence type="ECO:0000256" key="2">
    <source>
        <dbReference type="ARBA" id="ARBA00022603"/>
    </source>
</evidence>
<dbReference type="InterPro" id="IPR053888">
    <property type="entry name" value="MRM3-like_sub_bind"/>
</dbReference>
<keyword evidence="2" id="KW-0489">Methyltransferase</keyword>
<dbReference type="Gene3D" id="3.40.1280.10">
    <property type="match status" value="1"/>
</dbReference>
<dbReference type="InterPro" id="IPR029026">
    <property type="entry name" value="tRNA_m1G_MTases_N"/>
</dbReference>
<dbReference type="PANTHER" id="PTHR43191:SF2">
    <property type="entry name" value="RRNA METHYLTRANSFERASE 3, MITOCHONDRIAL"/>
    <property type="match status" value="1"/>
</dbReference>
<protein>
    <submittedName>
        <fullName evidence="6">Unannotated protein</fullName>
    </submittedName>
</protein>
<dbReference type="CDD" id="cd18095">
    <property type="entry name" value="SpoU-like_rRNA-MTase"/>
    <property type="match status" value="1"/>
</dbReference>
<name>A0A6J7EJH7_9ZZZZ</name>
<gene>
    <name evidence="6" type="ORF">UFOPK3444_01474</name>
</gene>
<evidence type="ECO:0000259" key="5">
    <source>
        <dbReference type="Pfam" id="PF22435"/>
    </source>
</evidence>
<accession>A0A6J7EJH7</accession>
<dbReference type="InterPro" id="IPR029064">
    <property type="entry name" value="Ribosomal_eL30-like_sf"/>
</dbReference>
<dbReference type="Pfam" id="PF22435">
    <property type="entry name" value="MRM3-like_sub_bind"/>
    <property type="match status" value="1"/>
</dbReference>
<proteinExistence type="inferred from homology"/>
<dbReference type="EMBL" id="CAFBLU010000037">
    <property type="protein sequence ID" value="CAB4881505.1"/>
    <property type="molecule type" value="Genomic_DNA"/>
</dbReference>
<comment type="similarity">
    <text evidence="1">Belongs to the class IV-like SAM-binding methyltransferase superfamily. RNA methyltransferase TrmH family.</text>
</comment>
<dbReference type="SUPFAM" id="SSF55315">
    <property type="entry name" value="L30e-like"/>
    <property type="match status" value="1"/>
</dbReference>
<dbReference type="GO" id="GO:0008173">
    <property type="term" value="F:RNA methyltransferase activity"/>
    <property type="evidence" value="ECO:0007669"/>
    <property type="project" value="InterPro"/>
</dbReference>
<keyword evidence="3" id="KW-0808">Transferase</keyword>
<dbReference type="AlphaFoldDB" id="A0A6J7EJH7"/>
<dbReference type="InterPro" id="IPR029028">
    <property type="entry name" value="Alpha/beta_knot_MTases"/>
</dbReference>
<feature type="domain" description="tRNA/rRNA methyltransferase SpoU type" evidence="4">
    <location>
        <begin position="96"/>
        <end position="228"/>
    </location>
</feature>
<evidence type="ECO:0000313" key="6">
    <source>
        <dbReference type="EMBL" id="CAB4881505.1"/>
    </source>
</evidence>
<dbReference type="GO" id="GO:0006396">
    <property type="term" value="P:RNA processing"/>
    <property type="evidence" value="ECO:0007669"/>
    <property type="project" value="InterPro"/>
</dbReference>
<dbReference type="GO" id="GO:0032259">
    <property type="term" value="P:methylation"/>
    <property type="evidence" value="ECO:0007669"/>
    <property type="project" value="UniProtKB-KW"/>
</dbReference>
<organism evidence="6">
    <name type="scientific">freshwater metagenome</name>
    <dbReference type="NCBI Taxonomy" id="449393"/>
    <lineage>
        <taxon>unclassified sequences</taxon>
        <taxon>metagenomes</taxon>
        <taxon>ecological metagenomes</taxon>
    </lineage>
</organism>
<feature type="domain" description="MRM3-like substrate binding" evidence="5">
    <location>
        <begin position="8"/>
        <end position="57"/>
    </location>
</feature>
<dbReference type="InterPro" id="IPR001537">
    <property type="entry name" value="SpoU_MeTrfase"/>
</dbReference>
<dbReference type="InterPro" id="IPR051259">
    <property type="entry name" value="rRNA_Methyltransferase"/>
</dbReference>
<evidence type="ECO:0000256" key="1">
    <source>
        <dbReference type="ARBA" id="ARBA00007228"/>
    </source>
</evidence>
<dbReference type="PANTHER" id="PTHR43191">
    <property type="entry name" value="RRNA METHYLTRANSFERASE 3"/>
    <property type="match status" value="1"/>
</dbReference>
<dbReference type="Pfam" id="PF00588">
    <property type="entry name" value="SpoU_methylase"/>
    <property type="match status" value="1"/>
</dbReference>
<dbReference type="GO" id="GO:0003723">
    <property type="term" value="F:RNA binding"/>
    <property type="evidence" value="ECO:0007669"/>
    <property type="project" value="InterPro"/>
</dbReference>
<evidence type="ECO:0000256" key="3">
    <source>
        <dbReference type="ARBA" id="ARBA00022679"/>
    </source>
</evidence>
<sequence length="237" mass="24192">MTITSSDNPAIKELKRLQSSHARSRADVFVAEGEDLIEMAAANGWKPERVLVREGCGLDGEEVEADLLDSVSSLGSGTRAIGIFTKSYVPEVTSGLLVHLAGLSDPGNVGTIIRSAHALGATGVSLGPETADPFGPKAVRASMGSVFGVPLHSGKGLFDLPGIKVALAGGSPSIGAPLPSGNLVLIVGSERTGLDAETLELSDLIWSIPMADGAESLNAAVAVSIALHAANRIPRNA</sequence>
<dbReference type="Gene3D" id="3.30.1330.30">
    <property type="match status" value="1"/>
</dbReference>
<reference evidence="6" key="1">
    <citation type="submission" date="2020-05" db="EMBL/GenBank/DDBJ databases">
        <authorList>
            <person name="Chiriac C."/>
            <person name="Salcher M."/>
            <person name="Ghai R."/>
            <person name="Kavagutti S V."/>
        </authorList>
    </citation>
    <scope>NUCLEOTIDE SEQUENCE</scope>
</reference>
<dbReference type="SUPFAM" id="SSF75217">
    <property type="entry name" value="alpha/beta knot"/>
    <property type="match status" value="1"/>
</dbReference>